<keyword evidence="2" id="KW-1133">Transmembrane helix</keyword>
<reference evidence="4 5" key="1">
    <citation type="submission" date="2017-06" db="EMBL/GenBank/DDBJ databases">
        <title>Comparative genomic analysis of Ambrosia Fusariam Clade fungi.</title>
        <authorList>
            <person name="Stajich J.E."/>
            <person name="Carrillo J."/>
            <person name="Kijimoto T."/>
            <person name="Eskalen A."/>
            <person name="O'Donnell K."/>
            <person name="Kasson M."/>
        </authorList>
    </citation>
    <scope>NUCLEOTIDE SEQUENCE [LARGE SCALE GENOMIC DNA]</scope>
    <source>
        <strain evidence="4">UCR3666</strain>
    </source>
</reference>
<feature type="compositionally biased region" description="Low complexity" evidence="1">
    <location>
        <begin position="167"/>
        <end position="219"/>
    </location>
</feature>
<accession>A0A3M2SC56</accession>
<sequence length="344" mass="36733">MGASSYTFALLILFVHCCHALVPAFPAVTQASTLLPLHRRNSKVQALAISTELSTCGYLNGDPKRMRTANEGYNCRIDTRNGLWGFCPTTVLAATDCGLAGSCVDRSKCSKGCGLTNEDLTTFTCDKGSFCSVALLTFGVDQTYSYIACGPKGITDHYYITPTVDATTTSETSETTETTTSSESSEISTTTTSEEISAPTQSSTAESSTEPTTSVPSQEASNDSSKDQENSSPSPIGPIIGGIIGGLVVICGTTIAIVYLRRKNREKPSPKLDISPAASPPWSYNETKPPQEFAGWGPSELPGNTHYGRDNAVELPWPKGLKKATVLALGYDAMMCWKCVLYYS</sequence>
<keyword evidence="3" id="KW-0732">Signal</keyword>
<feature type="chain" id="PRO_5018275017" description="Mid2 domain-containing protein" evidence="3">
    <location>
        <begin position="21"/>
        <end position="344"/>
    </location>
</feature>
<dbReference type="EMBL" id="NKUJ01000070">
    <property type="protein sequence ID" value="RMJ15146.1"/>
    <property type="molecule type" value="Genomic_DNA"/>
</dbReference>
<evidence type="ECO:0000256" key="2">
    <source>
        <dbReference type="SAM" id="Phobius"/>
    </source>
</evidence>
<keyword evidence="2" id="KW-0812">Transmembrane</keyword>
<evidence type="ECO:0000313" key="4">
    <source>
        <dbReference type="EMBL" id="RMJ15146.1"/>
    </source>
</evidence>
<name>A0A3M2SC56_9HYPO</name>
<evidence type="ECO:0008006" key="6">
    <source>
        <dbReference type="Google" id="ProtNLM"/>
    </source>
</evidence>
<evidence type="ECO:0000313" key="5">
    <source>
        <dbReference type="Proteomes" id="UP000277212"/>
    </source>
</evidence>
<keyword evidence="2" id="KW-0472">Membrane</keyword>
<dbReference type="AlphaFoldDB" id="A0A3M2SC56"/>
<keyword evidence="5" id="KW-1185">Reference proteome</keyword>
<gene>
    <name evidence="4" type="ORF">CDV36_005179</name>
</gene>
<evidence type="ECO:0000256" key="3">
    <source>
        <dbReference type="SAM" id="SignalP"/>
    </source>
</evidence>
<feature type="transmembrane region" description="Helical" evidence="2">
    <location>
        <begin position="239"/>
        <end position="260"/>
    </location>
</feature>
<feature type="signal peptide" evidence="3">
    <location>
        <begin position="1"/>
        <end position="20"/>
    </location>
</feature>
<dbReference type="Proteomes" id="UP000277212">
    <property type="component" value="Unassembled WGS sequence"/>
</dbReference>
<organism evidence="4 5">
    <name type="scientific">Fusarium kuroshium</name>
    <dbReference type="NCBI Taxonomy" id="2010991"/>
    <lineage>
        <taxon>Eukaryota</taxon>
        <taxon>Fungi</taxon>
        <taxon>Dikarya</taxon>
        <taxon>Ascomycota</taxon>
        <taxon>Pezizomycotina</taxon>
        <taxon>Sordariomycetes</taxon>
        <taxon>Hypocreomycetidae</taxon>
        <taxon>Hypocreales</taxon>
        <taxon>Nectriaceae</taxon>
        <taxon>Fusarium</taxon>
        <taxon>Fusarium solani species complex</taxon>
    </lineage>
</organism>
<feature type="region of interest" description="Disordered" evidence="1">
    <location>
        <begin position="167"/>
        <end position="237"/>
    </location>
</feature>
<protein>
    <recommendedName>
        <fullName evidence="6">Mid2 domain-containing protein</fullName>
    </recommendedName>
</protein>
<dbReference type="OrthoDB" id="3547571at2759"/>
<evidence type="ECO:0000256" key="1">
    <source>
        <dbReference type="SAM" id="MobiDB-lite"/>
    </source>
</evidence>
<comment type="caution">
    <text evidence="4">The sequence shown here is derived from an EMBL/GenBank/DDBJ whole genome shotgun (WGS) entry which is preliminary data.</text>
</comment>
<dbReference type="STRING" id="2010991.A0A3M2SC56"/>
<proteinExistence type="predicted"/>